<dbReference type="PANTHER" id="PTHR37984:SF5">
    <property type="entry name" value="PROTEIN NYNRIN-LIKE"/>
    <property type="match status" value="1"/>
</dbReference>
<proteinExistence type="predicted"/>
<evidence type="ECO:0000313" key="2">
    <source>
        <dbReference type="EMBL" id="OAE21043.1"/>
    </source>
</evidence>
<keyword evidence="3" id="KW-1185">Reference proteome</keyword>
<evidence type="ECO:0000313" key="3">
    <source>
        <dbReference type="Proteomes" id="UP000077202"/>
    </source>
</evidence>
<dbReference type="GO" id="GO:0003676">
    <property type="term" value="F:nucleic acid binding"/>
    <property type="evidence" value="ECO:0007669"/>
    <property type="project" value="InterPro"/>
</dbReference>
<dbReference type="InterPro" id="IPR012337">
    <property type="entry name" value="RNaseH-like_sf"/>
</dbReference>
<dbReference type="PANTHER" id="PTHR37984">
    <property type="entry name" value="PROTEIN CBG26694"/>
    <property type="match status" value="1"/>
</dbReference>
<dbReference type="InterPro" id="IPR050951">
    <property type="entry name" value="Retrovirus_Pol_polyprotein"/>
</dbReference>
<dbReference type="GO" id="GO:0015074">
    <property type="term" value="P:DNA integration"/>
    <property type="evidence" value="ECO:0007669"/>
    <property type="project" value="InterPro"/>
</dbReference>
<dbReference type="Proteomes" id="UP000077202">
    <property type="component" value="Unassembled WGS sequence"/>
</dbReference>
<dbReference type="SUPFAM" id="SSF53098">
    <property type="entry name" value="Ribonuclease H-like"/>
    <property type="match status" value="1"/>
</dbReference>
<sequence>MVDHFSKWIELVALPDKASEGTVYDFLDRVLSHFFAPEVLIDQGIELQGEFQVLCDKALIDHRTISRDHAEADGLAERVVQTVKKALRKRDPDLPTSIRRETSEVVNLDDLNMWVRVCSQHAELFQRVMPVAFENFAIAQHRDTL</sequence>
<protein>
    <recommendedName>
        <fullName evidence="1">Integrase catalytic domain-containing protein</fullName>
    </recommendedName>
</protein>
<reference evidence="2" key="1">
    <citation type="submission" date="2016-03" db="EMBL/GenBank/DDBJ databases">
        <title>Mechanisms controlling the formation of the plant cell surface in tip-growing cells are functionally conserved among land plants.</title>
        <authorList>
            <person name="Honkanen S."/>
            <person name="Jones V.A."/>
            <person name="Morieri G."/>
            <person name="Champion C."/>
            <person name="Hetherington A.J."/>
            <person name="Kelly S."/>
            <person name="Saint-Marcoux D."/>
            <person name="Proust H."/>
            <person name="Prescott H."/>
            <person name="Dolan L."/>
        </authorList>
    </citation>
    <scope>NUCLEOTIDE SEQUENCE [LARGE SCALE GENOMIC DNA]</scope>
    <source>
        <tissue evidence="2">Whole gametophyte</tissue>
    </source>
</reference>
<gene>
    <name evidence="2" type="ORF">AXG93_606s1290</name>
</gene>
<name>A0A176VKW5_MARPO</name>
<dbReference type="AlphaFoldDB" id="A0A176VKW5"/>
<organism evidence="2 3">
    <name type="scientific">Marchantia polymorpha subsp. ruderalis</name>
    <dbReference type="NCBI Taxonomy" id="1480154"/>
    <lineage>
        <taxon>Eukaryota</taxon>
        <taxon>Viridiplantae</taxon>
        <taxon>Streptophyta</taxon>
        <taxon>Embryophyta</taxon>
        <taxon>Marchantiophyta</taxon>
        <taxon>Marchantiopsida</taxon>
        <taxon>Marchantiidae</taxon>
        <taxon>Marchantiales</taxon>
        <taxon>Marchantiaceae</taxon>
        <taxon>Marchantia</taxon>
    </lineage>
</organism>
<dbReference type="InterPro" id="IPR036397">
    <property type="entry name" value="RNaseH_sf"/>
</dbReference>
<dbReference type="EMBL" id="LVLJ01003548">
    <property type="protein sequence ID" value="OAE21043.1"/>
    <property type="molecule type" value="Genomic_DNA"/>
</dbReference>
<dbReference type="InterPro" id="IPR001584">
    <property type="entry name" value="Integrase_cat-core"/>
</dbReference>
<comment type="caution">
    <text evidence="2">The sequence shown here is derived from an EMBL/GenBank/DDBJ whole genome shotgun (WGS) entry which is preliminary data.</text>
</comment>
<dbReference type="Gene3D" id="3.30.420.10">
    <property type="entry name" value="Ribonuclease H-like superfamily/Ribonuclease H"/>
    <property type="match status" value="1"/>
</dbReference>
<feature type="domain" description="Integrase catalytic" evidence="1">
    <location>
        <begin position="1"/>
        <end position="138"/>
    </location>
</feature>
<evidence type="ECO:0000259" key="1">
    <source>
        <dbReference type="PROSITE" id="PS50994"/>
    </source>
</evidence>
<accession>A0A176VKW5</accession>
<dbReference type="PROSITE" id="PS50994">
    <property type="entry name" value="INTEGRASE"/>
    <property type="match status" value="1"/>
</dbReference>